<comment type="catalytic activity">
    <reaction evidence="10">
        <text>gamma-L-glutamyl-L-cysteine + glycine + ATP = glutathione + ADP + phosphate + H(+)</text>
        <dbReference type="Rhea" id="RHEA:13557"/>
        <dbReference type="ChEBI" id="CHEBI:15378"/>
        <dbReference type="ChEBI" id="CHEBI:30616"/>
        <dbReference type="ChEBI" id="CHEBI:43474"/>
        <dbReference type="ChEBI" id="CHEBI:57305"/>
        <dbReference type="ChEBI" id="CHEBI:57925"/>
        <dbReference type="ChEBI" id="CHEBI:58173"/>
        <dbReference type="ChEBI" id="CHEBI:456216"/>
        <dbReference type="EC" id="6.3.2.3"/>
    </reaction>
</comment>
<comment type="pathway">
    <text evidence="10">Sulfur metabolism; glutathione biosynthesis; glutathione from L-cysteine and L-glutamate: step 2/2.</text>
</comment>
<dbReference type="EMBL" id="CP022295">
    <property type="protein sequence ID" value="QSR24648.1"/>
    <property type="molecule type" value="Genomic_DNA"/>
</dbReference>
<evidence type="ECO:0000259" key="11">
    <source>
        <dbReference type="PROSITE" id="PS50975"/>
    </source>
</evidence>
<dbReference type="HAMAP" id="MF_00162">
    <property type="entry name" value="GSH_S"/>
    <property type="match status" value="1"/>
</dbReference>
<evidence type="ECO:0000313" key="13">
    <source>
        <dbReference type="Proteomes" id="UP000662818"/>
    </source>
</evidence>
<proteinExistence type="inferred from homology"/>
<evidence type="ECO:0000256" key="6">
    <source>
        <dbReference type="ARBA" id="ARBA00022741"/>
    </source>
</evidence>
<evidence type="ECO:0000256" key="5">
    <source>
        <dbReference type="ARBA" id="ARBA00022723"/>
    </source>
</evidence>
<feature type="domain" description="ATP-grasp" evidence="11">
    <location>
        <begin position="135"/>
        <end position="314"/>
    </location>
</feature>
<evidence type="ECO:0000256" key="8">
    <source>
        <dbReference type="ARBA" id="ARBA00022842"/>
    </source>
</evidence>
<reference evidence="12 13" key="1">
    <citation type="submission" date="2017-06" db="EMBL/GenBank/DDBJ databases">
        <title>Complete Genome Sequence of the Soil Carbazole-Degrading Bacterium Nocardioides aromaticivorans IC177.</title>
        <authorList>
            <person name="Vejarano F."/>
            <person name="Suzuki-Minakuchi C."/>
            <person name="Ohtsubo Y."/>
            <person name="Tsuda M."/>
            <person name="Okada K."/>
            <person name="Nojiri H."/>
        </authorList>
    </citation>
    <scope>NUCLEOTIDE SEQUENCE [LARGE SCALE GENOMIC DNA]</scope>
    <source>
        <strain evidence="12 13">IC177</strain>
    </source>
</reference>
<dbReference type="Gene3D" id="3.40.50.20">
    <property type="match status" value="1"/>
</dbReference>
<evidence type="ECO:0000256" key="7">
    <source>
        <dbReference type="ARBA" id="ARBA00022840"/>
    </source>
</evidence>
<evidence type="ECO:0000313" key="12">
    <source>
        <dbReference type="EMBL" id="QSR24648.1"/>
    </source>
</evidence>
<keyword evidence="13" id="KW-1185">Reference proteome</keyword>
<dbReference type="PANTHER" id="PTHR21621:SF4">
    <property type="entry name" value="GLUTATHIONE SYNTHETASE"/>
    <property type="match status" value="1"/>
</dbReference>
<name>A0ABX7PFD5_9ACTN</name>
<dbReference type="Proteomes" id="UP000662818">
    <property type="component" value="Chromosome"/>
</dbReference>
<dbReference type="EC" id="6.3.2.3" evidence="10"/>
<dbReference type="RefSeq" id="WP_207008545.1">
    <property type="nucleotide sequence ID" value="NZ_CP022295.1"/>
</dbReference>
<comment type="cofactor">
    <cofactor evidence="1">
        <name>Mn(2+)</name>
        <dbReference type="ChEBI" id="CHEBI:29035"/>
    </cofactor>
</comment>
<evidence type="ECO:0000256" key="4">
    <source>
        <dbReference type="ARBA" id="ARBA00022684"/>
    </source>
</evidence>
<evidence type="ECO:0000256" key="9">
    <source>
        <dbReference type="ARBA" id="ARBA00023211"/>
    </source>
</evidence>
<dbReference type="PROSITE" id="PS50975">
    <property type="entry name" value="ATP_GRASP"/>
    <property type="match status" value="1"/>
</dbReference>
<accession>A0ABX7PFD5</accession>
<dbReference type="Pfam" id="PF02951">
    <property type="entry name" value="GSH-S_N"/>
    <property type="match status" value="1"/>
</dbReference>
<dbReference type="SUPFAM" id="SSF56059">
    <property type="entry name" value="Glutathione synthetase ATP-binding domain-like"/>
    <property type="match status" value="1"/>
</dbReference>
<keyword evidence="9" id="KW-0464">Manganese</keyword>
<comment type="similarity">
    <text evidence="10">Belongs to the prokaryotic GSH synthase family.</text>
</comment>
<dbReference type="Pfam" id="PF02955">
    <property type="entry name" value="GSH-S_ATP"/>
    <property type="match status" value="1"/>
</dbReference>
<dbReference type="InterPro" id="IPR011761">
    <property type="entry name" value="ATP-grasp"/>
</dbReference>
<protein>
    <recommendedName>
        <fullName evidence="10">Glutathione synthetase</fullName>
        <ecNumber evidence="10">6.3.2.3</ecNumber>
    </recommendedName>
    <alternativeName>
        <fullName evidence="10">GSH synthetase</fullName>
        <shortName evidence="10">GSH-S</shortName>
        <shortName evidence="10">GSHase</shortName>
    </alternativeName>
    <alternativeName>
        <fullName evidence="10">Glutathione synthase</fullName>
    </alternativeName>
</protein>
<dbReference type="SUPFAM" id="SSF52440">
    <property type="entry name" value="PreATP-grasp domain"/>
    <property type="match status" value="1"/>
</dbReference>
<dbReference type="InterPro" id="IPR013815">
    <property type="entry name" value="ATP_grasp_subdomain_1"/>
</dbReference>
<evidence type="ECO:0000256" key="1">
    <source>
        <dbReference type="ARBA" id="ARBA00001936"/>
    </source>
</evidence>
<gene>
    <name evidence="10" type="primary">gshB</name>
    <name evidence="12" type="ORF">CFH99_03320</name>
</gene>
<evidence type="ECO:0000256" key="10">
    <source>
        <dbReference type="HAMAP-Rule" id="MF_00162"/>
    </source>
</evidence>
<dbReference type="Gene3D" id="3.30.1490.20">
    <property type="entry name" value="ATP-grasp fold, A domain"/>
    <property type="match status" value="1"/>
</dbReference>
<sequence>MSVLVVADPWAGLDPSIDATVGLVAAAQDLGVAVRVCTPEDLSVVAGRVRATARPVTLGPRARGADHRWLVGTPWSRLGAPQVVDVADAVQLVLLRIDPPVDDRYLRTTHLLDLVESAGTRVVNRPAGVRDLQEKLLTLHFPELCPATLVTADPAEVRRFVAAHGAAVVKPVDGFGGLDVWLLRDDGAALALAQSATGGGRRHVVAQEYLPAVQEGNKRLFLLDGEVVGAVLRHPSPGDFRIDAPSAPAVVDDADRRIVAAIAPLLARHGVAMAGLDVIDGRLIEVNVTCPGGTAKADALLGTDLSGAYVRRLLHLESSTRQKVMAAS</sequence>
<keyword evidence="6 10" id="KW-0547">Nucleotide-binding</keyword>
<dbReference type="InterPro" id="IPR006284">
    <property type="entry name" value="Glut_synth_pro"/>
</dbReference>
<keyword evidence="3 10" id="KW-0436">Ligase</keyword>
<organism evidence="12 13">
    <name type="scientific">Nocardioides aromaticivorans</name>
    <dbReference type="NCBI Taxonomy" id="200618"/>
    <lineage>
        <taxon>Bacteria</taxon>
        <taxon>Bacillati</taxon>
        <taxon>Actinomycetota</taxon>
        <taxon>Actinomycetes</taxon>
        <taxon>Propionibacteriales</taxon>
        <taxon>Nocardioidaceae</taxon>
        <taxon>Nocardioides</taxon>
    </lineage>
</organism>
<dbReference type="InterPro" id="IPR004218">
    <property type="entry name" value="GSHS_ATP-bd"/>
</dbReference>
<evidence type="ECO:0000256" key="3">
    <source>
        <dbReference type="ARBA" id="ARBA00022598"/>
    </source>
</evidence>
<dbReference type="Gene3D" id="3.30.470.20">
    <property type="entry name" value="ATP-grasp fold, B domain"/>
    <property type="match status" value="1"/>
</dbReference>
<dbReference type="InterPro" id="IPR004215">
    <property type="entry name" value="GSHS_N"/>
</dbReference>
<keyword evidence="7 10" id="KW-0067">ATP-binding</keyword>
<keyword evidence="5" id="KW-0479">Metal-binding</keyword>
<dbReference type="InterPro" id="IPR016185">
    <property type="entry name" value="PreATP-grasp_dom_sf"/>
</dbReference>
<comment type="cofactor">
    <cofactor evidence="2">
        <name>Mg(2+)</name>
        <dbReference type="ChEBI" id="CHEBI:18420"/>
    </cofactor>
</comment>
<evidence type="ECO:0000256" key="2">
    <source>
        <dbReference type="ARBA" id="ARBA00001946"/>
    </source>
</evidence>
<keyword evidence="4 10" id="KW-0317">Glutathione biosynthesis</keyword>
<dbReference type="PANTHER" id="PTHR21621">
    <property type="entry name" value="RIBOSOMAL PROTEIN S6 MODIFICATION PROTEIN"/>
    <property type="match status" value="1"/>
</dbReference>
<keyword evidence="8" id="KW-0460">Magnesium</keyword>